<protein>
    <recommendedName>
        <fullName evidence="5">Nop domain-containing protein</fullName>
    </recommendedName>
</protein>
<evidence type="ECO:0000313" key="6">
    <source>
        <dbReference type="EMBL" id="RRT56416.1"/>
    </source>
</evidence>
<dbReference type="InterPro" id="IPR045056">
    <property type="entry name" value="Nop56/Nop58"/>
</dbReference>
<evidence type="ECO:0000256" key="4">
    <source>
        <dbReference type="SAM" id="MobiDB-lite"/>
    </source>
</evidence>
<dbReference type="Pfam" id="PF01798">
    <property type="entry name" value="Nop"/>
    <property type="match status" value="1"/>
</dbReference>
<keyword evidence="2" id="KW-0690">Ribosome biogenesis</keyword>
<dbReference type="InterPro" id="IPR036070">
    <property type="entry name" value="Nop_dom_sf"/>
</dbReference>
<sequence length="319" mass="35377">MVDLQKIDCLHNNAVMELMRGLRNQLTELISGLAVQDLAPMSLGLSHSLSRYKLKFSPDKVKLAKIVQDNIQYAKVVKLMGNRTNAVNLDFSEVLSEETEAELKEAAVISMGTEVSDLDLANIKELCDQVLALSEYRAQLYDYLKSRMNTIAPNLTALVGELVGARLIAHGGSLLNLAKQPGSTVQILGAEKEATLRKKRKHEEAELEPTGEASEDPPVEEGKGEGEKRKKKKKKVELGSTGDQISTSEAEEQTKKTKKKKKDKTPGAELVNQDNIAAPESEEELSRKEKKKKKKKKQAEEEEAAGDTSNRKKDKKKKR</sequence>
<dbReference type="PANTHER" id="PTHR10894">
    <property type="entry name" value="NUCLEOLAR PROTEIN 5 NUCLEOLAR PROTEIN NOP5 NOP58"/>
    <property type="match status" value="1"/>
</dbReference>
<keyword evidence="3" id="KW-0539">Nucleus</keyword>
<gene>
    <name evidence="6" type="ORF">B296_00022081</name>
</gene>
<evidence type="ECO:0000256" key="3">
    <source>
        <dbReference type="ARBA" id="ARBA00023242"/>
    </source>
</evidence>
<dbReference type="EMBL" id="AMZH03009647">
    <property type="protein sequence ID" value="RRT56416.1"/>
    <property type="molecule type" value="Genomic_DNA"/>
</dbReference>
<evidence type="ECO:0000256" key="1">
    <source>
        <dbReference type="ARBA" id="ARBA00004604"/>
    </source>
</evidence>
<dbReference type="InterPro" id="IPR002687">
    <property type="entry name" value="Nop_dom"/>
</dbReference>
<feature type="compositionally biased region" description="Acidic residues" evidence="4">
    <location>
        <begin position="205"/>
        <end position="219"/>
    </location>
</feature>
<name>A0A426YXF4_ENSVE</name>
<dbReference type="InterPro" id="IPR042239">
    <property type="entry name" value="Nop_C"/>
</dbReference>
<evidence type="ECO:0000313" key="7">
    <source>
        <dbReference type="Proteomes" id="UP000287651"/>
    </source>
</evidence>
<feature type="domain" description="Nop" evidence="5">
    <location>
        <begin position="151"/>
        <end position="270"/>
    </location>
</feature>
<feature type="compositionally biased region" description="Basic residues" evidence="4">
    <location>
        <begin position="288"/>
        <end position="297"/>
    </location>
</feature>
<dbReference type="PANTHER" id="PTHR10894:SF1">
    <property type="entry name" value="NUCLEOLAR PROTEIN 58"/>
    <property type="match status" value="1"/>
</dbReference>
<evidence type="ECO:0000256" key="2">
    <source>
        <dbReference type="ARBA" id="ARBA00022517"/>
    </source>
</evidence>
<dbReference type="GO" id="GO:0031428">
    <property type="term" value="C:box C/D methylation guide snoRNP complex"/>
    <property type="evidence" value="ECO:0007669"/>
    <property type="project" value="InterPro"/>
</dbReference>
<feature type="region of interest" description="Disordered" evidence="4">
    <location>
        <begin position="196"/>
        <end position="319"/>
    </location>
</feature>
<proteinExistence type="predicted"/>
<dbReference type="PROSITE" id="PS51358">
    <property type="entry name" value="NOP"/>
    <property type="match status" value="1"/>
</dbReference>
<dbReference type="AlphaFoldDB" id="A0A426YXF4"/>
<evidence type="ECO:0000259" key="5">
    <source>
        <dbReference type="PROSITE" id="PS51358"/>
    </source>
</evidence>
<dbReference type="GO" id="GO:0030515">
    <property type="term" value="F:snoRNA binding"/>
    <property type="evidence" value="ECO:0007669"/>
    <property type="project" value="InterPro"/>
</dbReference>
<organism evidence="6 7">
    <name type="scientific">Ensete ventricosum</name>
    <name type="common">Abyssinian banana</name>
    <name type="synonym">Musa ensete</name>
    <dbReference type="NCBI Taxonomy" id="4639"/>
    <lineage>
        <taxon>Eukaryota</taxon>
        <taxon>Viridiplantae</taxon>
        <taxon>Streptophyta</taxon>
        <taxon>Embryophyta</taxon>
        <taxon>Tracheophyta</taxon>
        <taxon>Spermatophyta</taxon>
        <taxon>Magnoliopsida</taxon>
        <taxon>Liliopsida</taxon>
        <taxon>Zingiberales</taxon>
        <taxon>Musaceae</taxon>
        <taxon>Ensete</taxon>
    </lineage>
</organism>
<dbReference type="Proteomes" id="UP000287651">
    <property type="component" value="Unassembled WGS sequence"/>
</dbReference>
<dbReference type="SUPFAM" id="SSF89124">
    <property type="entry name" value="Nop domain"/>
    <property type="match status" value="1"/>
</dbReference>
<dbReference type="Gene3D" id="1.10.287.4070">
    <property type="match status" value="1"/>
</dbReference>
<comment type="caution">
    <text evidence="6">The sequence shown here is derived from an EMBL/GenBank/DDBJ whole genome shotgun (WGS) entry which is preliminary data.</text>
</comment>
<accession>A0A426YXF4</accession>
<reference evidence="6 7" key="1">
    <citation type="journal article" date="2014" name="Agronomy (Basel)">
        <title>A Draft Genome Sequence for Ensete ventricosum, the Drought-Tolerant Tree Against Hunger.</title>
        <authorList>
            <person name="Harrison J."/>
            <person name="Moore K.A."/>
            <person name="Paszkiewicz K."/>
            <person name="Jones T."/>
            <person name="Grant M."/>
            <person name="Ambacheew D."/>
            <person name="Muzemil S."/>
            <person name="Studholme D.J."/>
        </authorList>
    </citation>
    <scope>NUCLEOTIDE SEQUENCE [LARGE SCALE GENOMIC DNA]</scope>
</reference>
<comment type="subcellular location">
    <subcellularLocation>
        <location evidence="1">Nucleus</location>
        <location evidence="1">Nucleolus</location>
    </subcellularLocation>
</comment>
<dbReference type="GO" id="GO:0042254">
    <property type="term" value="P:ribosome biogenesis"/>
    <property type="evidence" value="ECO:0007669"/>
    <property type="project" value="UniProtKB-KW"/>
</dbReference>
<dbReference type="Gene3D" id="1.10.246.90">
    <property type="entry name" value="Nop domain"/>
    <property type="match status" value="1"/>
</dbReference>
<dbReference type="GO" id="GO:0032040">
    <property type="term" value="C:small-subunit processome"/>
    <property type="evidence" value="ECO:0007669"/>
    <property type="project" value="InterPro"/>
</dbReference>